<feature type="transmembrane region" description="Helical" evidence="1">
    <location>
        <begin position="7"/>
        <end position="28"/>
    </location>
</feature>
<dbReference type="Proteomes" id="UP000180175">
    <property type="component" value="Chromosome"/>
</dbReference>
<dbReference type="KEGG" id="aia:AWH56_024155"/>
<evidence type="ECO:0000256" key="1">
    <source>
        <dbReference type="SAM" id="Phobius"/>
    </source>
</evidence>
<reference evidence="2 3" key="2">
    <citation type="journal article" date="2019" name="Int. J. Syst. Evol. Microbiol.">
        <title>Anaerobacillus isosaccharinicus sp. nov., an alkaliphilic bacterium which degrades isosaccharinic acid.</title>
        <authorList>
            <person name="Bassil N.M."/>
            <person name="Lloyd J.R."/>
        </authorList>
    </citation>
    <scope>NUCLEOTIDE SEQUENCE [LARGE SCALE GENOMIC DNA]</scope>
    <source>
        <strain evidence="2 3">NB2006</strain>
    </source>
</reference>
<sequence>MQNKVARILFITGVLTIVCGGTIGLLMIKDVSGLMFLISAVVSGIFVIGFSEIIKLLDEISQKLSK</sequence>
<name>A0A7S7RB81_9BACI</name>
<feature type="transmembrane region" description="Helical" evidence="1">
    <location>
        <begin position="34"/>
        <end position="57"/>
    </location>
</feature>
<reference evidence="2 3" key="1">
    <citation type="journal article" date="2017" name="Genome Announc.">
        <title>Draft Genome Sequences of Four Alkaliphilic Bacteria Belonging to the Anaerobacillus Genus.</title>
        <authorList>
            <person name="Bassil N.M."/>
            <person name="Lloyd J.R."/>
        </authorList>
    </citation>
    <scope>NUCLEOTIDE SEQUENCE [LARGE SCALE GENOMIC DNA]</scope>
    <source>
        <strain evidence="2 3">NB2006</strain>
    </source>
</reference>
<evidence type="ECO:0000313" key="3">
    <source>
        <dbReference type="Proteomes" id="UP000180175"/>
    </source>
</evidence>
<dbReference type="RefSeq" id="WP_182080738.1">
    <property type="nucleotide sequence ID" value="NZ_CP063356.2"/>
</dbReference>
<evidence type="ECO:0000313" key="2">
    <source>
        <dbReference type="EMBL" id="QOY35719.1"/>
    </source>
</evidence>
<organism evidence="2 3">
    <name type="scientific">Anaerobacillus isosaccharinicus</name>
    <dbReference type="NCBI Taxonomy" id="1532552"/>
    <lineage>
        <taxon>Bacteria</taxon>
        <taxon>Bacillati</taxon>
        <taxon>Bacillota</taxon>
        <taxon>Bacilli</taxon>
        <taxon>Bacillales</taxon>
        <taxon>Bacillaceae</taxon>
        <taxon>Anaerobacillus</taxon>
    </lineage>
</organism>
<protein>
    <submittedName>
        <fullName evidence="2">Uncharacterized protein</fullName>
    </submittedName>
</protein>
<keyword evidence="1" id="KW-0812">Transmembrane</keyword>
<accession>A0A7S7RB81</accession>
<keyword evidence="1" id="KW-0472">Membrane</keyword>
<gene>
    <name evidence="2" type="ORF">AWH56_024155</name>
</gene>
<keyword evidence="1" id="KW-1133">Transmembrane helix</keyword>
<proteinExistence type="predicted"/>
<dbReference type="AlphaFoldDB" id="A0A7S7RB81"/>
<dbReference type="EMBL" id="CP063356">
    <property type="protein sequence ID" value="QOY35719.1"/>
    <property type="molecule type" value="Genomic_DNA"/>
</dbReference>
<keyword evidence="3" id="KW-1185">Reference proteome</keyword>